<keyword evidence="2" id="KW-0540">Nuclease</keyword>
<dbReference type="PANTHER" id="PTHR47765:SF2">
    <property type="entry name" value="EXONUCLEASE MUT-7 HOMOLOG"/>
    <property type="match status" value="1"/>
</dbReference>
<accession>A0A7U3YIW9</accession>
<dbReference type="InterPro" id="IPR002562">
    <property type="entry name" value="3'-5'_exonuclease_dom"/>
</dbReference>
<dbReference type="KEGG" id="dpr:Despr_0050"/>
<name>A0A7U3YIW9_DESPD</name>
<dbReference type="GO" id="GO:0008408">
    <property type="term" value="F:3'-5' exonuclease activity"/>
    <property type="evidence" value="ECO:0007669"/>
    <property type="project" value="InterPro"/>
</dbReference>
<dbReference type="EMBL" id="CP002364">
    <property type="protein sequence ID" value="ADW16244.1"/>
    <property type="molecule type" value="Genomic_DNA"/>
</dbReference>
<protein>
    <submittedName>
        <fullName evidence="2">3'-5' exonuclease</fullName>
    </submittedName>
</protein>
<dbReference type="CDD" id="cd06141">
    <property type="entry name" value="WRN_exo"/>
    <property type="match status" value="1"/>
</dbReference>
<dbReference type="SUPFAM" id="SSF53098">
    <property type="entry name" value="Ribonuclease H-like"/>
    <property type="match status" value="1"/>
</dbReference>
<dbReference type="PANTHER" id="PTHR47765">
    <property type="entry name" value="3'-5' EXONUCLEASE DOMAIN-CONTAINING PROTEIN"/>
    <property type="match status" value="1"/>
</dbReference>
<keyword evidence="3" id="KW-1185">Reference proteome</keyword>
<keyword evidence="2" id="KW-0378">Hydrolase</keyword>
<reference evidence="2 3" key="1">
    <citation type="journal article" date="2011" name="Stand. Genomic Sci.">
        <title>Complete genome sequence of Desulfobulbus propionicus type strain (1pr3).</title>
        <authorList>
            <person name="Pagani I."/>
            <person name="Lapidus A."/>
            <person name="Nolan M."/>
            <person name="Lucas S."/>
            <person name="Hammon N."/>
            <person name="Deshpande S."/>
            <person name="Cheng J.F."/>
            <person name="Chertkov O."/>
            <person name="Davenport K."/>
            <person name="Tapia R."/>
            <person name="Han C."/>
            <person name="Goodwin L."/>
            <person name="Pitluck S."/>
            <person name="Liolios K."/>
            <person name="Mavromatis K."/>
            <person name="Ivanova N."/>
            <person name="Mikhailova N."/>
            <person name="Pati A."/>
            <person name="Chen A."/>
            <person name="Palaniappan K."/>
            <person name="Land M."/>
            <person name="Hauser L."/>
            <person name="Chang Y.J."/>
            <person name="Jeffries C.D."/>
            <person name="Detter J.C."/>
            <person name="Brambilla E."/>
            <person name="Kannan K.P."/>
            <person name="Djao O.D."/>
            <person name="Rohde M."/>
            <person name="Pukall R."/>
            <person name="Spring S."/>
            <person name="Goker M."/>
            <person name="Sikorski J."/>
            <person name="Woyke T."/>
            <person name="Bristow J."/>
            <person name="Eisen J.A."/>
            <person name="Markowitz V."/>
            <person name="Hugenholtz P."/>
            <person name="Kyrpides N.C."/>
            <person name="Klenk H.P."/>
        </authorList>
    </citation>
    <scope>NUCLEOTIDE SEQUENCE [LARGE SCALE GENOMIC DNA]</scope>
    <source>
        <strain evidence="3">ATCC 33891 / DSM 2032 / 1pr3</strain>
    </source>
</reference>
<dbReference type="GO" id="GO:0006139">
    <property type="term" value="P:nucleobase-containing compound metabolic process"/>
    <property type="evidence" value="ECO:0007669"/>
    <property type="project" value="InterPro"/>
</dbReference>
<dbReference type="RefSeq" id="WP_015722792.1">
    <property type="nucleotide sequence ID" value="NC_014972.1"/>
</dbReference>
<dbReference type="GO" id="GO:0003676">
    <property type="term" value="F:nucleic acid binding"/>
    <property type="evidence" value="ECO:0007669"/>
    <property type="project" value="InterPro"/>
</dbReference>
<dbReference type="InterPro" id="IPR052408">
    <property type="entry name" value="Exonuclease_MUT-7-like"/>
</dbReference>
<dbReference type="InterPro" id="IPR036397">
    <property type="entry name" value="RNaseH_sf"/>
</dbReference>
<dbReference type="Gene3D" id="3.30.420.10">
    <property type="entry name" value="Ribonuclease H-like superfamily/Ribonuclease H"/>
    <property type="match status" value="1"/>
</dbReference>
<dbReference type="SMART" id="SM00474">
    <property type="entry name" value="35EXOc"/>
    <property type="match status" value="1"/>
</dbReference>
<evidence type="ECO:0000313" key="3">
    <source>
        <dbReference type="Proteomes" id="UP000006365"/>
    </source>
</evidence>
<organism evidence="2 3">
    <name type="scientific">Desulfobulbus propionicus (strain ATCC 33891 / DSM 2032 / VKM B-1956 / 1pr3)</name>
    <dbReference type="NCBI Taxonomy" id="577650"/>
    <lineage>
        <taxon>Bacteria</taxon>
        <taxon>Pseudomonadati</taxon>
        <taxon>Thermodesulfobacteriota</taxon>
        <taxon>Desulfobulbia</taxon>
        <taxon>Desulfobulbales</taxon>
        <taxon>Desulfobulbaceae</taxon>
        <taxon>Desulfobulbus</taxon>
    </lineage>
</organism>
<sequence>MESETLAAGGITHISKEAINTLPLACWRGPVHLVRTSEDMALAAAHLSRAALLGFDTETRPAFRKGQKFSPSLLQLATDSVVYLFQLQQIGLAQPLRAILSDPTIIKAGVAPDFDLRSLGELEPFEPDGFVDLARMARRRGVHNHGLRGLAALVCGVRISKSARTTNWANAELTPQQIRYAATDAWIGREIYLRLNGWPQQLPTHHRRSA</sequence>
<proteinExistence type="predicted"/>
<keyword evidence="2" id="KW-0269">Exonuclease</keyword>
<gene>
    <name evidence="2" type="ordered locus">Despr_0050</name>
</gene>
<evidence type="ECO:0000313" key="2">
    <source>
        <dbReference type="EMBL" id="ADW16244.1"/>
    </source>
</evidence>
<dbReference type="Proteomes" id="UP000006365">
    <property type="component" value="Chromosome"/>
</dbReference>
<dbReference type="Pfam" id="PF01612">
    <property type="entry name" value="DNA_pol_A_exo1"/>
    <property type="match status" value="1"/>
</dbReference>
<dbReference type="AlphaFoldDB" id="A0A7U3YIW9"/>
<dbReference type="InterPro" id="IPR012337">
    <property type="entry name" value="RNaseH-like_sf"/>
</dbReference>
<feature type="domain" description="3'-5' exonuclease" evidence="1">
    <location>
        <begin position="31"/>
        <end position="200"/>
    </location>
</feature>
<evidence type="ECO:0000259" key="1">
    <source>
        <dbReference type="SMART" id="SM00474"/>
    </source>
</evidence>